<dbReference type="AlphaFoldDB" id="A0AA36AR65"/>
<evidence type="ECO:0000313" key="4">
    <source>
        <dbReference type="Proteomes" id="UP001162480"/>
    </source>
</evidence>
<dbReference type="Proteomes" id="UP001162480">
    <property type="component" value="Chromosome 3"/>
</dbReference>
<dbReference type="Gene3D" id="6.10.140.2030">
    <property type="match status" value="1"/>
</dbReference>
<feature type="domain" description="mRNA-decapping enzyme C-terminal" evidence="2">
    <location>
        <begin position="353"/>
        <end position="390"/>
    </location>
</feature>
<dbReference type="Pfam" id="PF16741">
    <property type="entry name" value="mRNA_decap_C"/>
    <property type="match status" value="1"/>
</dbReference>
<dbReference type="EMBL" id="OX597816">
    <property type="protein sequence ID" value="CAI9720194.1"/>
    <property type="molecule type" value="Genomic_DNA"/>
</dbReference>
<evidence type="ECO:0000256" key="1">
    <source>
        <dbReference type="SAM" id="MobiDB-lite"/>
    </source>
</evidence>
<evidence type="ECO:0000259" key="2">
    <source>
        <dbReference type="Pfam" id="PF16741"/>
    </source>
</evidence>
<accession>A0AA36AR65</accession>
<sequence length="393" mass="42836">MTDSNMAASSSSLIRPTPVRVLNSAVETEGENYGEKGSSSGSKSHISLETLFRNATVQQNTFDLKATSIPSRNAHFQRSNMLLESDPATSQLPTILKQFGSSVTMVEDIEKQPQHHGKCENTTSPSTLMLKQLSPSLVTASSHNGFNLLKSSQNYHEFDKISRKTPSKKTNTVSINKGVNLLDPVSFSSTTSITTSGQIFNFPQSPKIESENSYFNATDCLRDPSNFEPFPSSQSSYTFHGINHFNVPDFTSSLLTIGLDSSIGSKPMKSPILAKSCTQELLTPADLESVSLPNSSGSISSTLPQHTNNNLLSPMAFVSQHTKAKSVSSSSSNSPVFTKTVSDHHCLTEMPSFSREQLQETMINLLKNDSGFLNKIHQAYLLSLKAELSNPRT</sequence>
<protein>
    <recommendedName>
        <fullName evidence="2">mRNA-decapping enzyme C-terminal domain-containing protein</fullName>
    </recommendedName>
</protein>
<name>A0AA36AR65_OCTVU</name>
<gene>
    <name evidence="3" type="ORF">OCTVUL_1B008519</name>
</gene>
<dbReference type="InterPro" id="IPR031953">
    <property type="entry name" value="mRNA_decap_C"/>
</dbReference>
<proteinExistence type="predicted"/>
<organism evidence="3 4">
    <name type="scientific">Octopus vulgaris</name>
    <name type="common">Common octopus</name>
    <dbReference type="NCBI Taxonomy" id="6645"/>
    <lineage>
        <taxon>Eukaryota</taxon>
        <taxon>Metazoa</taxon>
        <taxon>Spiralia</taxon>
        <taxon>Lophotrochozoa</taxon>
        <taxon>Mollusca</taxon>
        <taxon>Cephalopoda</taxon>
        <taxon>Coleoidea</taxon>
        <taxon>Octopodiformes</taxon>
        <taxon>Octopoda</taxon>
        <taxon>Incirrata</taxon>
        <taxon>Octopodidae</taxon>
        <taxon>Octopus</taxon>
    </lineage>
</organism>
<evidence type="ECO:0000313" key="3">
    <source>
        <dbReference type="EMBL" id="CAI9720194.1"/>
    </source>
</evidence>
<feature type="region of interest" description="Disordered" evidence="1">
    <location>
        <begin position="1"/>
        <end position="21"/>
    </location>
</feature>
<feature type="compositionally biased region" description="Polar residues" evidence="1">
    <location>
        <begin position="1"/>
        <end position="14"/>
    </location>
</feature>
<keyword evidence="4" id="KW-1185">Reference proteome</keyword>
<reference evidence="3" key="1">
    <citation type="submission" date="2023-08" db="EMBL/GenBank/DDBJ databases">
        <authorList>
            <person name="Alioto T."/>
            <person name="Alioto T."/>
            <person name="Gomez Garrido J."/>
        </authorList>
    </citation>
    <scope>NUCLEOTIDE SEQUENCE</scope>
</reference>